<evidence type="ECO:0000256" key="6">
    <source>
        <dbReference type="SAM" id="Phobius"/>
    </source>
</evidence>
<feature type="transmembrane region" description="Helical" evidence="6">
    <location>
        <begin position="169"/>
        <end position="188"/>
    </location>
</feature>
<feature type="transmembrane region" description="Helical" evidence="6">
    <location>
        <begin position="39"/>
        <end position="56"/>
    </location>
</feature>
<feature type="transmembrane region" description="Helical" evidence="6">
    <location>
        <begin position="333"/>
        <end position="352"/>
    </location>
</feature>
<dbReference type="GeneID" id="18169944"/>
<accession>G3JP72</accession>
<feature type="transmembrane region" description="Helical" evidence="6">
    <location>
        <begin position="294"/>
        <end position="313"/>
    </location>
</feature>
<evidence type="ECO:0000256" key="3">
    <source>
        <dbReference type="ARBA" id="ARBA00022692"/>
    </source>
</evidence>
<proteinExistence type="predicted"/>
<dbReference type="InterPro" id="IPR036259">
    <property type="entry name" value="MFS_trans_sf"/>
</dbReference>
<dbReference type="RefSeq" id="XP_006673137.1">
    <property type="nucleotide sequence ID" value="XM_006673074.1"/>
</dbReference>
<dbReference type="VEuPathDB" id="FungiDB:CCM_07934"/>
<dbReference type="EMBL" id="JH126404">
    <property type="protein sequence ID" value="EGX89682.1"/>
    <property type="molecule type" value="Genomic_DNA"/>
</dbReference>
<dbReference type="OMA" id="VNLQRWM"/>
<feature type="transmembrane region" description="Helical" evidence="6">
    <location>
        <begin position="359"/>
        <end position="378"/>
    </location>
</feature>
<feature type="transmembrane region" description="Helical" evidence="6">
    <location>
        <begin position="419"/>
        <end position="437"/>
    </location>
</feature>
<feature type="transmembrane region" description="Helical" evidence="6">
    <location>
        <begin position="109"/>
        <end position="126"/>
    </location>
</feature>
<dbReference type="AlphaFoldDB" id="G3JP72"/>
<evidence type="ECO:0000256" key="5">
    <source>
        <dbReference type="ARBA" id="ARBA00023136"/>
    </source>
</evidence>
<keyword evidence="3 6" id="KW-0812">Transmembrane</keyword>
<dbReference type="SUPFAM" id="SSF103473">
    <property type="entry name" value="MFS general substrate transporter"/>
    <property type="match status" value="1"/>
</dbReference>
<dbReference type="GO" id="GO:0022857">
    <property type="term" value="F:transmembrane transporter activity"/>
    <property type="evidence" value="ECO:0007669"/>
    <property type="project" value="InterPro"/>
</dbReference>
<name>G3JP72_CORMM</name>
<organism evidence="7 8">
    <name type="scientific">Cordyceps militaris (strain CM01)</name>
    <name type="common">Caterpillar fungus</name>
    <dbReference type="NCBI Taxonomy" id="983644"/>
    <lineage>
        <taxon>Eukaryota</taxon>
        <taxon>Fungi</taxon>
        <taxon>Dikarya</taxon>
        <taxon>Ascomycota</taxon>
        <taxon>Pezizomycotina</taxon>
        <taxon>Sordariomycetes</taxon>
        <taxon>Hypocreomycetidae</taxon>
        <taxon>Hypocreales</taxon>
        <taxon>Cordycipitaceae</taxon>
        <taxon>Cordyceps</taxon>
    </lineage>
</organism>
<dbReference type="GO" id="GO:0016020">
    <property type="term" value="C:membrane"/>
    <property type="evidence" value="ECO:0007669"/>
    <property type="project" value="UniProtKB-SubCell"/>
</dbReference>
<dbReference type="KEGG" id="cmt:CCM_07934"/>
<dbReference type="PANTHER" id="PTHR43791:SF39">
    <property type="entry name" value="TRANSPORTER LIZ1_SEO1, PUTATIVE (AFU_ORTHOLOGUE AFUA_3G00980)-RELATED"/>
    <property type="match status" value="1"/>
</dbReference>
<sequence length="514" mass="58188">MEASAGLTSKPAERPMATRWFHWYDAGASKAERKLLRKLDFYILLYACLTFFVKYLDQTNVTNAWLSGMQKDLHLKANDLNWFTTYFSVGVIIGAPISTCMLTVVQPRYWLPFCTIAWSFFVLFMYKSENASTLFALRFCCGLFEAGAYPGCLYVIGSWYTKSEISRRTGIFLFSSVFGSMCSGYIQAGLLEHIDSDKYYPIPSLTMFPSHKHMDGVAGLAAWRWLFIFDFLLGVPVAIFGFFVCPHEPRGKRIWWMTEEEKQLSVDRMKRDGRDATSVWTWDVIRQIARSWQFYGFIIGWGFVELTCGNNLMRWMGLWLKKEGWGQTQVQAIPTGIGAMQLVFIFTSAVAADSLNNRALPFFVLCMFMLFSYLVFLIGTENNGLRMTAYFIGGAYGGLSPLLGGWINCSCGGNKQLRSFITAMMISVGYAIEAPAQQVVFPTADAPNFRRTKGYNFGVGMVVATAVWCAVVIPLMARYWFFKDKQMCDNCDCDEPIAESTSYRANTKTADASD</sequence>
<dbReference type="HOGENOM" id="CLU_001265_4_4_1"/>
<reference evidence="7 8" key="1">
    <citation type="journal article" date="2011" name="Genome Biol.">
        <title>Genome sequence of the insect pathogenic fungus Cordyceps militaris, a valued traditional Chinese medicine.</title>
        <authorList>
            <person name="Zheng P."/>
            <person name="Xia Y."/>
            <person name="Xiao G."/>
            <person name="Xiong C."/>
            <person name="Hu X."/>
            <person name="Zhang S."/>
            <person name="Zheng H."/>
            <person name="Huang Y."/>
            <person name="Zhou Y."/>
            <person name="Wang S."/>
            <person name="Zhao G.P."/>
            <person name="Liu X."/>
            <person name="St Leger R.J."/>
            <person name="Wang C."/>
        </authorList>
    </citation>
    <scope>NUCLEOTIDE SEQUENCE [LARGE SCALE GENOMIC DNA]</scope>
    <source>
        <strain evidence="7 8">CM01</strain>
    </source>
</reference>
<dbReference type="Gene3D" id="1.20.1250.20">
    <property type="entry name" value="MFS general substrate transporter like domains"/>
    <property type="match status" value="1"/>
</dbReference>
<dbReference type="Proteomes" id="UP000001610">
    <property type="component" value="Unassembled WGS sequence"/>
</dbReference>
<evidence type="ECO:0000256" key="4">
    <source>
        <dbReference type="ARBA" id="ARBA00022989"/>
    </source>
</evidence>
<comment type="subcellular location">
    <subcellularLocation>
        <location evidence="1">Membrane</location>
        <topology evidence="1">Multi-pass membrane protein</topology>
    </subcellularLocation>
</comment>
<feature type="transmembrane region" description="Helical" evidence="6">
    <location>
        <begin position="457"/>
        <end position="477"/>
    </location>
</feature>
<evidence type="ECO:0000313" key="7">
    <source>
        <dbReference type="EMBL" id="EGX89682.1"/>
    </source>
</evidence>
<dbReference type="OrthoDB" id="3639251at2759"/>
<protein>
    <submittedName>
        <fullName evidence="7">Pantothenate transporter, putative</fullName>
    </submittedName>
</protein>
<keyword evidence="2" id="KW-0813">Transport</keyword>
<gene>
    <name evidence="7" type="ORF">CCM_07934</name>
</gene>
<keyword evidence="4 6" id="KW-1133">Transmembrane helix</keyword>
<keyword evidence="8" id="KW-1185">Reference proteome</keyword>
<feature type="transmembrane region" description="Helical" evidence="6">
    <location>
        <begin position="390"/>
        <end position="407"/>
    </location>
</feature>
<dbReference type="eggNOG" id="KOG2533">
    <property type="taxonomic scope" value="Eukaryota"/>
</dbReference>
<feature type="transmembrane region" description="Helical" evidence="6">
    <location>
        <begin position="83"/>
        <end position="102"/>
    </location>
</feature>
<dbReference type="PANTHER" id="PTHR43791">
    <property type="entry name" value="PERMEASE-RELATED"/>
    <property type="match status" value="1"/>
</dbReference>
<keyword evidence="5 6" id="KW-0472">Membrane</keyword>
<feature type="transmembrane region" description="Helical" evidence="6">
    <location>
        <begin position="222"/>
        <end position="245"/>
    </location>
</feature>
<dbReference type="InterPro" id="IPR011701">
    <property type="entry name" value="MFS"/>
</dbReference>
<evidence type="ECO:0000313" key="8">
    <source>
        <dbReference type="Proteomes" id="UP000001610"/>
    </source>
</evidence>
<dbReference type="Pfam" id="PF07690">
    <property type="entry name" value="MFS_1"/>
    <property type="match status" value="1"/>
</dbReference>
<feature type="transmembrane region" description="Helical" evidence="6">
    <location>
        <begin position="132"/>
        <end position="157"/>
    </location>
</feature>
<dbReference type="InParanoid" id="G3JP72"/>
<evidence type="ECO:0000256" key="2">
    <source>
        <dbReference type="ARBA" id="ARBA00022448"/>
    </source>
</evidence>
<evidence type="ECO:0000256" key="1">
    <source>
        <dbReference type="ARBA" id="ARBA00004141"/>
    </source>
</evidence>